<evidence type="ECO:0000256" key="2">
    <source>
        <dbReference type="ARBA" id="ARBA00007613"/>
    </source>
</evidence>
<dbReference type="InterPro" id="IPR051906">
    <property type="entry name" value="TolC-like"/>
</dbReference>
<evidence type="ECO:0000256" key="9">
    <source>
        <dbReference type="SAM" id="SignalP"/>
    </source>
</evidence>
<dbReference type="GO" id="GO:1990281">
    <property type="term" value="C:efflux pump complex"/>
    <property type="evidence" value="ECO:0007669"/>
    <property type="project" value="TreeGrafter"/>
</dbReference>
<dbReference type="GO" id="GO:0015288">
    <property type="term" value="F:porin activity"/>
    <property type="evidence" value="ECO:0007669"/>
    <property type="project" value="TreeGrafter"/>
</dbReference>
<dbReference type="PANTHER" id="PTHR30026">
    <property type="entry name" value="OUTER MEMBRANE PROTEIN TOLC"/>
    <property type="match status" value="1"/>
</dbReference>
<evidence type="ECO:0000256" key="5">
    <source>
        <dbReference type="ARBA" id="ARBA00022692"/>
    </source>
</evidence>
<dbReference type="Gene3D" id="1.20.1600.10">
    <property type="entry name" value="Outer membrane efflux proteins (OEP)"/>
    <property type="match status" value="1"/>
</dbReference>
<keyword evidence="4" id="KW-1134">Transmembrane beta strand</keyword>
<feature type="chain" id="PRO_5020845635" evidence="9">
    <location>
        <begin position="23"/>
        <end position="421"/>
    </location>
</feature>
<dbReference type="SUPFAM" id="SSF56954">
    <property type="entry name" value="Outer membrane efflux proteins (OEP)"/>
    <property type="match status" value="1"/>
</dbReference>
<evidence type="ECO:0000256" key="7">
    <source>
        <dbReference type="ARBA" id="ARBA00023237"/>
    </source>
</evidence>
<organism evidence="10 11">
    <name type="scientific">Cricetibacter osteomyelitidis</name>
    <dbReference type="NCBI Taxonomy" id="1521931"/>
    <lineage>
        <taxon>Bacteria</taxon>
        <taxon>Pseudomonadati</taxon>
        <taxon>Pseudomonadota</taxon>
        <taxon>Gammaproteobacteria</taxon>
        <taxon>Pasteurellales</taxon>
        <taxon>Pasteurellaceae</taxon>
        <taxon>Cricetibacter</taxon>
    </lineage>
</organism>
<keyword evidence="5" id="KW-0812">Transmembrane</keyword>
<evidence type="ECO:0000256" key="8">
    <source>
        <dbReference type="SAM" id="Coils"/>
    </source>
</evidence>
<evidence type="ECO:0000313" key="10">
    <source>
        <dbReference type="EMBL" id="TCP88810.1"/>
    </source>
</evidence>
<comment type="caution">
    <text evidence="10">The sequence shown here is derived from an EMBL/GenBank/DDBJ whole genome shotgun (WGS) entry which is preliminary data.</text>
</comment>
<name>A0A4R2SIC4_9PAST</name>
<keyword evidence="7" id="KW-0998">Cell outer membrane</keyword>
<dbReference type="PANTHER" id="PTHR30026:SF22">
    <property type="entry name" value="OUTER MEMBRANE EFFLUX PROTEIN"/>
    <property type="match status" value="1"/>
</dbReference>
<evidence type="ECO:0000256" key="1">
    <source>
        <dbReference type="ARBA" id="ARBA00004442"/>
    </source>
</evidence>
<dbReference type="Proteomes" id="UP000295763">
    <property type="component" value="Unassembled WGS sequence"/>
</dbReference>
<reference evidence="10 11" key="1">
    <citation type="submission" date="2019-03" db="EMBL/GenBank/DDBJ databases">
        <title>Genomic Encyclopedia of Type Strains, Phase IV (KMG-IV): sequencing the most valuable type-strain genomes for metagenomic binning, comparative biology and taxonomic classification.</title>
        <authorList>
            <person name="Goeker M."/>
        </authorList>
    </citation>
    <scope>NUCLEOTIDE SEQUENCE [LARGE SCALE GENOMIC DNA]</scope>
    <source>
        <strain evidence="10 11">DSM 28404</strain>
    </source>
</reference>
<gene>
    <name evidence="10" type="ORF">EDC44_1473</name>
</gene>
<keyword evidence="6" id="KW-0472">Membrane</keyword>
<dbReference type="AlphaFoldDB" id="A0A4R2SIC4"/>
<feature type="signal peptide" evidence="9">
    <location>
        <begin position="1"/>
        <end position="22"/>
    </location>
</feature>
<dbReference type="OrthoDB" id="8600604at2"/>
<dbReference type="RefSeq" id="WP_131979680.1">
    <property type="nucleotide sequence ID" value="NZ_SLYB01000047.1"/>
</dbReference>
<keyword evidence="3" id="KW-0813">Transport</keyword>
<dbReference type="GO" id="GO:0009279">
    <property type="term" value="C:cell outer membrane"/>
    <property type="evidence" value="ECO:0007669"/>
    <property type="project" value="UniProtKB-SubCell"/>
</dbReference>
<comment type="similarity">
    <text evidence="2">Belongs to the outer membrane factor (OMF) (TC 1.B.17) family.</text>
</comment>
<accession>A0A4R2SIC4</accession>
<feature type="coiled-coil region" evidence="8">
    <location>
        <begin position="317"/>
        <end position="344"/>
    </location>
</feature>
<evidence type="ECO:0000313" key="11">
    <source>
        <dbReference type="Proteomes" id="UP000295763"/>
    </source>
</evidence>
<evidence type="ECO:0000256" key="6">
    <source>
        <dbReference type="ARBA" id="ARBA00023136"/>
    </source>
</evidence>
<keyword evidence="11" id="KW-1185">Reference proteome</keyword>
<dbReference type="EMBL" id="SLYB01000047">
    <property type="protein sequence ID" value="TCP88810.1"/>
    <property type="molecule type" value="Genomic_DNA"/>
</dbReference>
<evidence type="ECO:0000256" key="4">
    <source>
        <dbReference type="ARBA" id="ARBA00022452"/>
    </source>
</evidence>
<sequence>MFKLKNWQLAIPLMLVSSFSQALSLQSILQSSLQNDPDVREAAANIESAHMRTEQAKGQHWPIISLTGNKLLSQYHDDKSDYNKKSFVPGVKGEINLYSFGAIDAEVDRNLMESRYYQHQFNATKEEVGYTIAELYLRALMAKEAIGVMKKSLARHEAILNDIGAITDSDIGRESEYVQAEARLLMVEQDINNYERELASTLTSLAKYIKHNIDSKELEDPFKQVNIQTLLAAYAGSRETNPTYQAQQAQLDTARADQKLEQRKRLPKLNLVGSATTEDRTLGLSVSWDILNNPASYVVREKATILAAAHERLDRVSRDIEDSARLAQVNIEQYQRQLKTLKAQAISSAKVVEFYKLQFDIARRTLLDVLNAERELFNVELSQVMTTNSLRTSILEYLRSQGMLASWAGVKPSGVVELNFK</sequence>
<dbReference type="GO" id="GO:0015562">
    <property type="term" value="F:efflux transmembrane transporter activity"/>
    <property type="evidence" value="ECO:0007669"/>
    <property type="project" value="InterPro"/>
</dbReference>
<dbReference type="Pfam" id="PF02321">
    <property type="entry name" value="OEP"/>
    <property type="match status" value="1"/>
</dbReference>
<keyword evidence="8" id="KW-0175">Coiled coil</keyword>
<dbReference type="InterPro" id="IPR003423">
    <property type="entry name" value="OMP_efflux"/>
</dbReference>
<comment type="subcellular location">
    <subcellularLocation>
        <location evidence="1">Cell outer membrane</location>
    </subcellularLocation>
</comment>
<keyword evidence="9" id="KW-0732">Signal</keyword>
<evidence type="ECO:0000256" key="3">
    <source>
        <dbReference type="ARBA" id="ARBA00022448"/>
    </source>
</evidence>
<protein>
    <submittedName>
        <fullName evidence="10">Adhesin transport system outer membrane protein</fullName>
    </submittedName>
</protein>
<proteinExistence type="inferred from homology"/>